<evidence type="ECO:0000259" key="3">
    <source>
        <dbReference type="Pfam" id="PF03364"/>
    </source>
</evidence>
<evidence type="ECO:0000313" key="6">
    <source>
        <dbReference type="Proteomes" id="UP001595526"/>
    </source>
</evidence>
<dbReference type="Gene3D" id="3.30.530.20">
    <property type="match status" value="1"/>
</dbReference>
<dbReference type="RefSeq" id="WP_379025573.1">
    <property type="nucleotide sequence ID" value="NZ_JBHRTA010000059.1"/>
</dbReference>
<sequence>MSEKITKNVGTAERVASVALGAYLLSRGMKHLSYQSVPALVASGYLLVRGGIGYCPISRSIGKKDIHNPAINIKAVMTVNRPREAVYQFWRALDKLPSFMSHLREVRVMDAKKSHWIAEIPGTGGSIEWDAEIVKDVPNELIGWQSINGADLRNAGKVEFFDAPRQGTEVRVVFSYHPPAGGPGTVTAKLLNPFFKGVVENEIFNFKRVMEAGEVPTTDGQPSGKRKGKLKLI</sequence>
<dbReference type="PANTHER" id="PTHR33824:SF7">
    <property type="entry name" value="POLYKETIDE CYCLASE_DEHYDRASE AND LIPID TRANSPORT SUPERFAMILY PROTEIN"/>
    <property type="match status" value="1"/>
</dbReference>
<feature type="region of interest" description="Disordered" evidence="2">
    <location>
        <begin position="214"/>
        <end position="233"/>
    </location>
</feature>
<evidence type="ECO:0000313" key="5">
    <source>
        <dbReference type="EMBL" id="MFC3199699.1"/>
    </source>
</evidence>
<dbReference type="InterPro" id="IPR047137">
    <property type="entry name" value="ORF3"/>
</dbReference>
<evidence type="ECO:0000259" key="4">
    <source>
        <dbReference type="Pfam" id="PF11127"/>
    </source>
</evidence>
<dbReference type="PANTHER" id="PTHR33824">
    <property type="entry name" value="POLYKETIDE CYCLASE/DEHYDRASE AND LIPID TRANSPORT SUPERFAMILY PROTEIN"/>
    <property type="match status" value="1"/>
</dbReference>
<dbReference type="Proteomes" id="UP001595526">
    <property type="component" value="Unassembled WGS sequence"/>
</dbReference>
<dbReference type="Pfam" id="PF03364">
    <property type="entry name" value="Polyketide_cyc"/>
    <property type="match status" value="1"/>
</dbReference>
<comment type="caution">
    <text evidence="5">The sequence shown here is derived from an EMBL/GenBank/DDBJ whole genome shotgun (WGS) entry which is preliminary data.</text>
</comment>
<feature type="domain" description="Coenzyme Q-binding protein COQ10 START" evidence="3">
    <location>
        <begin position="79"/>
        <end position="200"/>
    </location>
</feature>
<dbReference type="InterPro" id="IPR005031">
    <property type="entry name" value="COQ10_START"/>
</dbReference>
<feature type="compositionally biased region" description="Basic residues" evidence="2">
    <location>
        <begin position="224"/>
        <end position="233"/>
    </location>
</feature>
<proteinExistence type="inferred from homology"/>
<dbReference type="CDD" id="cd07817">
    <property type="entry name" value="SRPBCC_8"/>
    <property type="match status" value="1"/>
</dbReference>
<dbReference type="Pfam" id="PF11127">
    <property type="entry name" value="YgaP-like_TM"/>
    <property type="match status" value="1"/>
</dbReference>
<dbReference type="InterPro" id="IPR023393">
    <property type="entry name" value="START-like_dom_sf"/>
</dbReference>
<accession>A0ABV7JNQ0</accession>
<dbReference type="InterPro" id="IPR021309">
    <property type="entry name" value="YgaP-like_TM"/>
</dbReference>
<comment type="similarity">
    <text evidence="1">Belongs to the ribosome association toxin RatA family.</text>
</comment>
<dbReference type="EMBL" id="JBHRTA010000059">
    <property type="protein sequence ID" value="MFC3199699.1"/>
    <property type="molecule type" value="Genomic_DNA"/>
</dbReference>
<protein>
    <submittedName>
        <fullName evidence="5">SRPBCC family protein</fullName>
    </submittedName>
</protein>
<keyword evidence="6" id="KW-1185">Reference proteome</keyword>
<feature type="domain" description="Inner membrane protein YgaP-like transmembrane" evidence="4">
    <location>
        <begin position="6"/>
        <end position="65"/>
    </location>
</feature>
<gene>
    <name evidence="5" type="ORF">ACFOET_18925</name>
</gene>
<evidence type="ECO:0000256" key="1">
    <source>
        <dbReference type="ARBA" id="ARBA00008918"/>
    </source>
</evidence>
<reference evidence="6" key="1">
    <citation type="journal article" date="2019" name="Int. J. Syst. Evol. Microbiol.">
        <title>The Global Catalogue of Microorganisms (GCM) 10K type strain sequencing project: providing services to taxonomists for standard genome sequencing and annotation.</title>
        <authorList>
            <consortium name="The Broad Institute Genomics Platform"/>
            <consortium name="The Broad Institute Genome Sequencing Center for Infectious Disease"/>
            <person name="Wu L."/>
            <person name="Ma J."/>
        </authorList>
    </citation>
    <scope>NUCLEOTIDE SEQUENCE [LARGE SCALE GENOMIC DNA]</scope>
    <source>
        <strain evidence="6">KCTC 52416</strain>
    </source>
</reference>
<name>A0ABV7JNQ0_9SPHI</name>
<dbReference type="SUPFAM" id="SSF55961">
    <property type="entry name" value="Bet v1-like"/>
    <property type="match status" value="1"/>
</dbReference>
<organism evidence="5 6">
    <name type="scientific">Parapedobacter deserti</name>
    <dbReference type="NCBI Taxonomy" id="1912957"/>
    <lineage>
        <taxon>Bacteria</taxon>
        <taxon>Pseudomonadati</taxon>
        <taxon>Bacteroidota</taxon>
        <taxon>Sphingobacteriia</taxon>
        <taxon>Sphingobacteriales</taxon>
        <taxon>Sphingobacteriaceae</taxon>
        <taxon>Parapedobacter</taxon>
    </lineage>
</organism>
<evidence type="ECO:0000256" key="2">
    <source>
        <dbReference type="SAM" id="MobiDB-lite"/>
    </source>
</evidence>